<feature type="compositionally biased region" description="Low complexity" evidence="1">
    <location>
        <begin position="36"/>
        <end position="62"/>
    </location>
</feature>
<comment type="caution">
    <text evidence="3">The sequence shown here is derived from an EMBL/GenBank/DDBJ whole genome shotgun (WGS) entry which is preliminary data.</text>
</comment>
<evidence type="ECO:0000256" key="2">
    <source>
        <dbReference type="SAM" id="SignalP"/>
    </source>
</evidence>
<dbReference type="EMBL" id="JWZT01002241">
    <property type="protein sequence ID" value="KII69970.1"/>
    <property type="molecule type" value="Genomic_DNA"/>
</dbReference>
<evidence type="ECO:0000313" key="4">
    <source>
        <dbReference type="Proteomes" id="UP000031668"/>
    </source>
</evidence>
<sequence length="192" mass="19768">MSSLVAICILFLCSESQRATANLPVIRSNPTDVHIRTSTTSSGTNLNGRTRTDTSSSGGTATVPTVSIGLDTAATSSNERDTLPESGTGPDTHMSTIGGHHTSRSSVGPGSSCTYANGGTSGDTTSSCSPNVAVTAKSLNGKPEVSKHSSKTWDAVLSVIVDNSVIARLSMPLKGVPKIETQLSFQNNQELS</sequence>
<feature type="chain" id="PRO_5005425591" evidence="2">
    <location>
        <begin position="22"/>
        <end position="192"/>
    </location>
</feature>
<keyword evidence="4" id="KW-1185">Reference proteome</keyword>
<gene>
    <name evidence="3" type="ORF">RF11_00620</name>
</gene>
<feature type="compositionally biased region" description="Polar residues" evidence="1">
    <location>
        <begin position="104"/>
        <end position="114"/>
    </location>
</feature>
<organism evidence="3 4">
    <name type="scientific">Thelohanellus kitauei</name>
    <name type="common">Myxosporean</name>
    <dbReference type="NCBI Taxonomy" id="669202"/>
    <lineage>
        <taxon>Eukaryota</taxon>
        <taxon>Metazoa</taxon>
        <taxon>Cnidaria</taxon>
        <taxon>Myxozoa</taxon>
        <taxon>Myxosporea</taxon>
        <taxon>Bivalvulida</taxon>
        <taxon>Platysporina</taxon>
        <taxon>Myxobolidae</taxon>
        <taxon>Thelohanellus</taxon>
    </lineage>
</organism>
<evidence type="ECO:0000313" key="3">
    <source>
        <dbReference type="EMBL" id="KII69970.1"/>
    </source>
</evidence>
<reference evidence="3 4" key="1">
    <citation type="journal article" date="2014" name="Genome Biol. Evol.">
        <title>The genome of the myxosporean Thelohanellus kitauei shows adaptations to nutrient acquisition within its fish host.</title>
        <authorList>
            <person name="Yang Y."/>
            <person name="Xiong J."/>
            <person name="Zhou Z."/>
            <person name="Huo F."/>
            <person name="Miao W."/>
            <person name="Ran C."/>
            <person name="Liu Y."/>
            <person name="Zhang J."/>
            <person name="Feng J."/>
            <person name="Wang M."/>
            <person name="Wang M."/>
            <person name="Wang L."/>
            <person name="Yao B."/>
        </authorList>
    </citation>
    <scope>NUCLEOTIDE SEQUENCE [LARGE SCALE GENOMIC DNA]</scope>
    <source>
        <strain evidence="3">Wuqing</strain>
    </source>
</reference>
<protein>
    <submittedName>
        <fullName evidence="3">Uncharacterized protein</fullName>
    </submittedName>
</protein>
<dbReference type="Proteomes" id="UP000031668">
    <property type="component" value="Unassembled WGS sequence"/>
</dbReference>
<proteinExistence type="predicted"/>
<dbReference type="AlphaFoldDB" id="A0A0C2N0T3"/>
<keyword evidence="2" id="KW-0732">Signal</keyword>
<feature type="region of interest" description="Disordered" evidence="1">
    <location>
        <begin position="34"/>
        <end position="114"/>
    </location>
</feature>
<accession>A0A0C2N0T3</accession>
<name>A0A0C2N0T3_THEKT</name>
<feature type="signal peptide" evidence="2">
    <location>
        <begin position="1"/>
        <end position="21"/>
    </location>
</feature>
<evidence type="ECO:0000256" key="1">
    <source>
        <dbReference type="SAM" id="MobiDB-lite"/>
    </source>
</evidence>